<dbReference type="AlphaFoldDB" id="A0AAT9G982"/>
<gene>
    <name evidence="2" type="ORF">DMENIID0002_10220</name>
</gene>
<dbReference type="EMBL" id="AP029170">
    <property type="protein sequence ID" value="BFD46376.1"/>
    <property type="molecule type" value="Genomic_DNA"/>
</dbReference>
<accession>A0AAT9G982</accession>
<name>A0AAT9G982_9RICK</name>
<dbReference type="Pfam" id="PF09343">
    <property type="entry name" value="DUF2460"/>
    <property type="match status" value="1"/>
</dbReference>
<organism evidence="2">
    <name type="scientific">Candidatus Tisiphia endosymbiont of Sergentomyia squamirostris</name>
    <dbReference type="NCBI Taxonomy" id="3113639"/>
    <lineage>
        <taxon>Bacteria</taxon>
        <taxon>Pseudomonadati</taxon>
        <taxon>Pseudomonadota</taxon>
        <taxon>Alphaproteobacteria</taxon>
        <taxon>Rickettsiales</taxon>
        <taxon>Rickettsiaceae</taxon>
        <taxon>Rickettsieae</taxon>
        <taxon>Candidatus Tisiphia</taxon>
    </lineage>
</organism>
<dbReference type="InterPro" id="IPR011740">
    <property type="entry name" value="DUF2460"/>
</dbReference>
<protein>
    <submittedName>
        <fullName evidence="2">DUF2460 domain-containing protein</fullName>
    </submittedName>
</protein>
<dbReference type="NCBIfam" id="TIGR02217">
    <property type="entry name" value="chp_TIGR02217"/>
    <property type="match status" value="1"/>
</dbReference>
<sequence>MIVFAEVQFPPEISYGSKGGPIFSTNIVTTFSGHEQRNINWQMARSRYDIGSGIKTQDQWQELISFFRARRGRAIGFRYKDWSDYQGINQLLGKGDGQTKKFQLVKNYISGRYIYARIITKPVKNSFCKIYLDSCVVQTEEIDIDFTTGSIVFAQPPRRDEEITADFEFDVPVRFDTDHLDLSMDSFDIGSWGNIPLIEIRV</sequence>
<evidence type="ECO:0000259" key="1">
    <source>
        <dbReference type="Pfam" id="PF09343"/>
    </source>
</evidence>
<proteinExistence type="predicted"/>
<evidence type="ECO:0000313" key="2">
    <source>
        <dbReference type="EMBL" id="BFD46376.1"/>
    </source>
</evidence>
<reference evidence="2" key="1">
    <citation type="submission" date="2024-01" db="EMBL/GenBank/DDBJ databases">
        <title>Sequencing the genomes of a sandfly, Sergentomyia squamirostris, and its two endosymbionts.</title>
        <authorList>
            <person name="Itokawa K."/>
            <person name="Sanjoba C."/>
        </authorList>
    </citation>
    <scope>NUCLEOTIDE SEQUENCE</scope>
    <source>
        <strain evidence="2">RiSSQ</strain>
    </source>
</reference>
<feature type="domain" description="DUF2460" evidence="1">
    <location>
        <begin position="6"/>
        <end position="201"/>
    </location>
</feature>